<feature type="domain" description="Acetyl xylan esterase" evidence="3">
    <location>
        <begin position="5"/>
        <end position="315"/>
    </location>
</feature>
<evidence type="ECO:0000256" key="2">
    <source>
        <dbReference type="PIRSR" id="PIRSR639069-2"/>
    </source>
</evidence>
<dbReference type="Gene3D" id="3.40.50.1820">
    <property type="entry name" value="alpha/beta hydrolase"/>
    <property type="match status" value="1"/>
</dbReference>
<dbReference type="PATRIC" id="fig|1423724.4.peg.1048"/>
<accession>A0A0R1TQL4</accession>
<dbReference type="GO" id="GO:0005976">
    <property type="term" value="P:polysaccharide metabolic process"/>
    <property type="evidence" value="ECO:0007669"/>
    <property type="project" value="TreeGrafter"/>
</dbReference>
<dbReference type="InterPro" id="IPR039069">
    <property type="entry name" value="CE7"/>
</dbReference>
<evidence type="ECO:0000313" key="5">
    <source>
        <dbReference type="Proteomes" id="UP000051324"/>
    </source>
</evidence>
<organism evidence="4 5">
    <name type="scientific">Ligilactobacillus apodemi DSM 16634 = JCM 16172</name>
    <dbReference type="NCBI Taxonomy" id="1423724"/>
    <lineage>
        <taxon>Bacteria</taxon>
        <taxon>Bacillati</taxon>
        <taxon>Bacillota</taxon>
        <taxon>Bacilli</taxon>
        <taxon>Lactobacillales</taxon>
        <taxon>Lactobacillaceae</taxon>
        <taxon>Ligilactobacillus</taxon>
    </lineage>
</organism>
<feature type="active site" description="Charge relay system" evidence="1">
    <location>
        <position position="298"/>
    </location>
</feature>
<dbReference type="EMBL" id="AZFT01000053">
    <property type="protein sequence ID" value="KRL83745.1"/>
    <property type="molecule type" value="Genomic_DNA"/>
</dbReference>
<feature type="active site" description="Charge relay system" evidence="1">
    <location>
        <position position="269"/>
    </location>
</feature>
<evidence type="ECO:0000313" key="4">
    <source>
        <dbReference type="EMBL" id="KRL83745.1"/>
    </source>
</evidence>
<dbReference type="OrthoDB" id="9770528at2"/>
<dbReference type="Pfam" id="PF05448">
    <property type="entry name" value="AXE1"/>
    <property type="match status" value="1"/>
</dbReference>
<feature type="binding site" evidence="2">
    <location>
        <position position="88"/>
    </location>
    <ligand>
        <name>substrate</name>
    </ligand>
</feature>
<dbReference type="eggNOG" id="COG3458">
    <property type="taxonomic scope" value="Bacteria"/>
</dbReference>
<dbReference type="AlphaFoldDB" id="A0A0R1TQL4"/>
<dbReference type="RefSeq" id="WP_025086900.1">
    <property type="nucleotide sequence ID" value="NZ_AZFT01000053.1"/>
</dbReference>
<protein>
    <submittedName>
        <fullName evidence="4">Cephalosporin C deacetylase</fullName>
    </submittedName>
</protein>
<dbReference type="GO" id="GO:0052689">
    <property type="term" value="F:carboxylic ester hydrolase activity"/>
    <property type="evidence" value="ECO:0007669"/>
    <property type="project" value="TreeGrafter"/>
</dbReference>
<feature type="active site" description="Nucleophile" evidence="1">
    <location>
        <position position="179"/>
    </location>
</feature>
<evidence type="ECO:0000256" key="1">
    <source>
        <dbReference type="PIRSR" id="PIRSR639069-1"/>
    </source>
</evidence>
<evidence type="ECO:0000259" key="3">
    <source>
        <dbReference type="Pfam" id="PF05448"/>
    </source>
</evidence>
<sequence length="322" mass="36133">MKDPMSLKEMSTYQGAFPTPTDFHEFWQKQLANLTVPDYQLISRDFKIPGVDCYELTFNGTRYGQVYAKCIFPEGSQPVPVIFYFHGYMGQSPDWATLLSLAAGGAGVVAMDVRGQAGKSLDHATFDGVTVKGQVIRGALQGPDKLFFKDIYLDVYSLIEIVASFSRVDNTKFTSYGGSQGGALALVAAALNHRLTQAISIYPFLGDFKRVLTLGDHSEAYNELFRYFKFSDPFHQTEDQVMQTLAYIDLKNMAQLIKCPVKMITGLEDDVCFPSTQFAIYNQITSAKEHLLLPEYGHEDMHVAVNDQVFNWLFKTKIEVAK</sequence>
<name>A0A0R1TQL4_9LACO</name>
<dbReference type="PANTHER" id="PTHR40111:SF1">
    <property type="entry name" value="CEPHALOSPORIN-C DEACETYLASE"/>
    <property type="match status" value="1"/>
</dbReference>
<dbReference type="SUPFAM" id="SSF53474">
    <property type="entry name" value="alpha/beta-Hydrolases"/>
    <property type="match status" value="1"/>
</dbReference>
<keyword evidence="5" id="KW-1185">Reference proteome</keyword>
<dbReference type="STRING" id="1423724.FC32_GL001006"/>
<dbReference type="InterPro" id="IPR008391">
    <property type="entry name" value="AXE1_dom"/>
</dbReference>
<comment type="caution">
    <text evidence="4">The sequence shown here is derived from an EMBL/GenBank/DDBJ whole genome shotgun (WGS) entry which is preliminary data.</text>
</comment>
<gene>
    <name evidence="4" type="ORF">FC32_GL001006</name>
</gene>
<dbReference type="Proteomes" id="UP000051324">
    <property type="component" value="Unassembled WGS sequence"/>
</dbReference>
<dbReference type="PANTHER" id="PTHR40111">
    <property type="entry name" value="CEPHALOSPORIN-C DEACETYLASE"/>
    <property type="match status" value="1"/>
</dbReference>
<proteinExistence type="predicted"/>
<dbReference type="InterPro" id="IPR029058">
    <property type="entry name" value="AB_hydrolase_fold"/>
</dbReference>
<reference evidence="4 5" key="1">
    <citation type="journal article" date="2015" name="Genome Announc.">
        <title>Expanding the biotechnology potential of lactobacilli through comparative genomics of 213 strains and associated genera.</title>
        <authorList>
            <person name="Sun Z."/>
            <person name="Harris H.M."/>
            <person name="McCann A."/>
            <person name="Guo C."/>
            <person name="Argimon S."/>
            <person name="Zhang W."/>
            <person name="Yang X."/>
            <person name="Jeffery I.B."/>
            <person name="Cooney J.C."/>
            <person name="Kagawa T.F."/>
            <person name="Liu W."/>
            <person name="Song Y."/>
            <person name="Salvetti E."/>
            <person name="Wrobel A."/>
            <person name="Rasinkangas P."/>
            <person name="Parkhill J."/>
            <person name="Rea M.C."/>
            <person name="O'Sullivan O."/>
            <person name="Ritari J."/>
            <person name="Douillard F.P."/>
            <person name="Paul Ross R."/>
            <person name="Yang R."/>
            <person name="Briner A.E."/>
            <person name="Felis G.E."/>
            <person name="de Vos W.M."/>
            <person name="Barrangou R."/>
            <person name="Klaenhammer T.R."/>
            <person name="Caufield P.W."/>
            <person name="Cui Y."/>
            <person name="Zhang H."/>
            <person name="O'Toole P.W."/>
        </authorList>
    </citation>
    <scope>NUCLEOTIDE SEQUENCE [LARGE SCALE GENOMIC DNA]</scope>
    <source>
        <strain evidence="4 5">DSM 16634</strain>
    </source>
</reference>